<comment type="caution">
    <text evidence="3">The sequence shown here is derived from an EMBL/GenBank/DDBJ whole genome shotgun (WGS) entry which is preliminary data.</text>
</comment>
<feature type="compositionally biased region" description="Polar residues" evidence="1">
    <location>
        <begin position="404"/>
        <end position="425"/>
    </location>
</feature>
<sequence length="436" mass="48115">MEEDRPGVKHTNDMEGFLAQLYDLTHSIDAVENDIDEIVGLRNKIVRLDPRVDVGQVSLRADLDALSALTTQTGKGIVAIETWLTALHKWSKQLKAYVKAGQAGETLKEVGEVKYHLATAKLDFANAMERIREGAWKEQERRERTRIWMAAHIREREPDIDDRDVKGLLKAAELGAADGVAKSHVTSYAGLWALQNPFTELAELTNGMRFLHDDLDREIVNDATGKSARKRTINLNGPPPASAKKSKKKSSKKAASQRTAPFTQIPASYGFFGSRGSLLSGTHPRNFPQDETAFDRKMRLLEAEQFATEKDLEYGFARQAQQERINRRKKLIIALLLVLIAALIVLIVLSTMKVPDQQVSWVTGGRPDVDNTSGGDTEALPPIATQVLSQTASSPIVPEEITSAAQSVPTMQRSTQVTQEAQTSYVPRLPGAAQDS</sequence>
<feature type="region of interest" description="Disordered" evidence="1">
    <location>
        <begin position="404"/>
        <end position="436"/>
    </location>
</feature>
<evidence type="ECO:0000256" key="2">
    <source>
        <dbReference type="SAM" id="Phobius"/>
    </source>
</evidence>
<feature type="region of interest" description="Disordered" evidence="1">
    <location>
        <begin position="222"/>
        <end position="259"/>
    </location>
</feature>
<protein>
    <submittedName>
        <fullName evidence="3">Uncharacterized protein</fullName>
    </submittedName>
</protein>
<name>A0AAV5GQS2_9BASI</name>
<evidence type="ECO:0000313" key="4">
    <source>
        <dbReference type="Proteomes" id="UP001342314"/>
    </source>
</evidence>
<evidence type="ECO:0000256" key="1">
    <source>
        <dbReference type="SAM" id="MobiDB-lite"/>
    </source>
</evidence>
<dbReference type="AlphaFoldDB" id="A0AAV5GQS2"/>
<organism evidence="3 4">
    <name type="scientific">Rhodotorula paludigena</name>
    <dbReference type="NCBI Taxonomy" id="86838"/>
    <lineage>
        <taxon>Eukaryota</taxon>
        <taxon>Fungi</taxon>
        <taxon>Dikarya</taxon>
        <taxon>Basidiomycota</taxon>
        <taxon>Pucciniomycotina</taxon>
        <taxon>Microbotryomycetes</taxon>
        <taxon>Sporidiobolales</taxon>
        <taxon>Sporidiobolaceae</taxon>
        <taxon>Rhodotorula</taxon>
    </lineage>
</organism>
<evidence type="ECO:0000313" key="3">
    <source>
        <dbReference type="EMBL" id="GJN91722.1"/>
    </source>
</evidence>
<dbReference type="EMBL" id="BQKY01000009">
    <property type="protein sequence ID" value="GJN91722.1"/>
    <property type="molecule type" value="Genomic_DNA"/>
</dbReference>
<keyword evidence="2" id="KW-0812">Transmembrane</keyword>
<keyword evidence="4" id="KW-1185">Reference proteome</keyword>
<keyword evidence="2" id="KW-1133">Transmembrane helix</keyword>
<proteinExistence type="predicted"/>
<reference evidence="3 4" key="1">
    <citation type="submission" date="2021-12" db="EMBL/GenBank/DDBJ databases">
        <title>High titer production of polyol ester of fatty acids by Rhodotorula paludigena BS15 towards product separation-free biomass refinery.</title>
        <authorList>
            <person name="Mano J."/>
            <person name="Ono H."/>
            <person name="Tanaka T."/>
            <person name="Naito K."/>
            <person name="Sushida H."/>
            <person name="Ike M."/>
            <person name="Tokuyasu K."/>
            <person name="Kitaoka M."/>
        </authorList>
    </citation>
    <scope>NUCLEOTIDE SEQUENCE [LARGE SCALE GENOMIC DNA]</scope>
    <source>
        <strain evidence="3 4">BS15</strain>
    </source>
</reference>
<keyword evidence="2" id="KW-0472">Membrane</keyword>
<gene>
    <name evidence="3" type="ORF">Rhopal_004745-T1</name>
</gene>
<feature type="transmembrane region" description="Helical" evidence="2">
    <location>
        <begin position="331"/>
        <end position="352"/>
    </location>
</feature>
<accession>A0AAV5GQS2</accession>
<dbReference type="Proteomes" id="UP001342314">
    <property type="component" value="Unassembled WGS sequence"/>
</dbReference>